<protein>
    <submittedName>
        <fullName evidence="3">Type 4a pilus biogenesis protein PilO</fullName>
    </submittedName>
</protein>
<dbReference type="FunFam" id="3.30.70.60:FF:000005">
    <property type="entry name" value="Pilus assembly protein, PilO"/>
    <property type="match status" value="1"/>
</dbReference>
<reference evidence="3 4" key="1">
    <citation type="submission" date="2020-08" db="EMBL/GenBank/DDBJ databases">
        <authorList>
            <person name="Kim C.M."/>
        </authorList>
    </citation>
    <scope>NUCLEOTIDE SEQUENCE [LARGE SCALE GENOMIC DNA]</scope>
    <source>
        <strain evidence="3 4">UL070</strain>
    </source>
</reference>
<dbReference type="GO" id="GO:0043683">
    <property type="term" value="P:type IV pilus assembly"/>
    <property type="evidence" value="ECO:0007669"/>
    <property type="project" value="InterPro"/>
</dbReference>
<dbReference type="InterPro" id="IPR014717">
    <property type="entry name" value="Transl_elong_EF1B/ribsomal_bS6"/>
</dbReference>
<proteinExistence type="predicted"/>
<dbReference type="PIRSF" id="PIRSF016482">
    <property type="entry name" value="PilO"/>
    <property type="match status" value="1"/>
</dbReference>
<sequence length="227" mass="24707">MSLAESIEALKKVDLADLDVNNLGSWPAPVKAITCLLLLIVALLLGYNFYLKDLQGALEKSRTEENTLKEQFSSKAFLAANLEAYKSQMKEMEESFGTLLRQLPSDTEVPGLLEDITRTGLGSGLEFEEIKLQPEVVQQFYIELPIQISVVGGYHDLATFVSGVASLPRIVTLHDFDIKPAEEGSTSKLRMSVLAKTYRYNDAGLKGDAVSAKGAAKAPVPSKGAKK</sequence>
<evidence type="ECO:0000313" key="4">
    <source>
        <dbReference type="Proteomes" id="UP000542720"/>
    </source>
</evidence>
<keyword evidence="2" id="KW-0812">Transmembrane</keyword>
<keyword evidence="1" id="KW-0175">Coiled coil</keyword>
<keyword evidence="2" id="KW-1133">Transmembrane helix</keyword>
<gene>
    <name evidence="3" type="primary">pilO</name>
    <name evidence="3" type="ORF">H3H51_02100</name>
</gene>
<dbReference type="FunFam" id="1.10.287.540:FF:000001">
    <property type="entry name" value="Type IV pilus assembly protein PilO"/>
    <property type="match status" value="1"/>
</dbReference>
<dbReference type="Gene3D" id="1.10.287.540">
    <property type="entry name" value="Helix hairpin bin"/>
    <property type="match status" value="1"/>
</dbReference>
<dbReference type="GO" id="GO:0043107">
    <property type="term" value="P:type IV pilus-dependent motility"/>
    <property type="evidence" value="ECO:0007669"/>
    <property type="project" value="InterPro"/>
</dbReference>
<dbReference type="PANTHER" id="PTHR39555">
    <property type="entry name" value="FIMBRIAL ASSEMBLY PROTEIN PILO-LIKE PROTEIN-RELATED"/>
    <property type="match status" value="1"/>
</dbReference>
<organism evidence="3 4">
    <name type="scientific">Aquipseudomonas ullengensis</name>
    <dbReference type="NCBI Taxonomy" id="2759166"/>
    <lineage>
        <taxon>Bacteria</taxon>
        <taxon>Pseudomonadati</taxon>
        <taxon>Pseudomonadota</taxon>
        <taxon>Gammaproteobacteria</taxon>
        <taxon>Pseudomonadales</taxon>
        <taxon>Pseudomonadaceae</taxon>
        <taxon>Aquipseudomonas</taxon>
    </lineage>
</organism>
<dbReference type="InterPro" id="IPR007445">
    <property type="entry name" value="PilO"/>
</dbReference>
<feature type="transmembrane region" description="Helical" evidence="2">
    <location>
        <begin position="28"/>
        <end position="50"/>
    </location>
</feature>
<dbReference type="Gene3D" id="3.30.70.60">
    <property type="match status" value="1"/>
</dbReference>
<accession>A0A7W4LIJ9</accession>
<dbReference type="EMBL" id="JACJUD010000001">
    <property type="protein sequence ID" value="MBB2493791.1"/>
    <property type="molecule type" value="Genomic_DNA"/>
</dbReference>
<dbReference type="PANTHER" id="PTHR39555:SF1">
    <property type="entry name" value="TYPE IV PILUS INNER MEMBRANE COMPONENT PILO"/>
    <property type="match status" value="1"/>
</dbReference>
<dbReference type="Proteomes" id="UP000542720">
    <property type="component" value="Unassembled WGS sequence"/>
</dbReference>
<feature type="coiled-coil region" evidence="1">
    <location>
        <begin position="51"/>
        <end position="102"/>
    </location>
</feature>
<evidence type="ECO:0000313" key="3">
    <source>
        <dbReference type="EMBL" id="MBB2493791.1"/>
    </source>
</evidence>
<keyword evidence="4" id="KW-1185">Reference proteome</keyword>
<dbReference type="Pfam" id="PF04350">
    <property type="entry name" value="PilO"/>
    <property type="match status" value="1"/>
</dbReference>
<comment type="caution">
    <text evidence="3">The sequence shown here is derived from an EMBL/GenBank/DDBJ whole genome shotgun (WGS) entry which is preliminary data.</text>
</comment>
<dbReference type="AlphaFoldDB" id="A0A7W4LIJ9"/>
<keyword evidence="2" id="KW-0472">Membrane</keyword>
<evidence type="ECO:0000256" key="2">
    <source>
        <dbReference type="SAM" id="Phobius"/>
    </source>
</evidence>
<evidence type="ECO:0000256" key="1">
    <source>
        <dbReference type="SAM" id="Coils"/>
    </source>
</evidence>
<dbReference type="RefSeq" id="WP_183087358.1">
    <property type="nucleotide sequence ID" value="NZ_JACJUD010000001.1"/>
</dbReference>
<name>A0A7W4LIJ9_9GAMM</name>